<dbReference type="Gene3D" id="3.30.360.10">
    <property type="entry name" value="Dihydrodipicolinate Reductase, domain 2"/>
    <property type="match status" value="1"/>
</dbReference>
<dbReference type="Pfam" id="PF22725">
    <property type="entry name" value="GFO_IDH_MocA_C3"/>
    <property type="match status" value="1"/>
</dbReference>
<evidence type="ECO:0000256" key="2">
    <source>
        <dbReference type="ARBA" id="ARBA00023002"/>
    </source>
</evidence>
<organism evidence="5 6">
    <name type="scientific">Pantoea coffeiphila</name>
    <dbReference type="NCBI Taxonomy" id="1465635"/>
    <lineage>
        <taxon>Bacteria</taxon>
        <taxon>Pseudomonadati</taxon>
        <taxon>Pseudomonadota</taxon>
        <taxon>Gammaproteobacteria</taxon>
        <taxon>Enterobacterales</taxon>
        <taxon>Erwiniaceae</taxon>
        <taxon>Pantoea</taxon>
    </lineage>
</organism>
<dbReference type="Proteomes" id="UP000239181">
    <property type="component" value="Unassembled WGS sequence"/>
</dbReference>
<dbReference type="EMBL" id="PDET01000001">
    <property type="protein sequence ID" value="PRD17273.1"/>
    <property type="molecule type" value="Genomic_DNA"/>
</dbReference>
<dbReference type="InterPro" id="IPR050984">
    <property type="entry name" value="Gfo/Idh/MocA_domain"/>
</dbReference>
<dbReference type="AlphaFoldDB" id="A0A2S9IHL4"/>
<evidence type="ECO:0000259" key="4">
    <source>
        <dbReference type="Pfam" id="PF22725"/>
    </source>
</evidence>
<dbReference type="SUPFAM" id="SSF51735">
    <property type="entry name" value="NAD(P)-binding Rossmann-fold domains"/>
    <property type="match status" value="1"/>
</dbReference>
<keyword evidence="6" id="KW-1185">Reference proteome</keyword>
<dbReference type="PANTHER" id="PTHR22604">
    <property type="entry name" value="OXIDOREDUCTASES"/>
    <property type="match status" value="1"/>
</dbReference>
<dbReference type="RefSeq" id="WP_105590872.1">
    <property type="nucleotide sequence ID" value="NZ_PDET01000001.1"/>
</dbReference>
<dbReference type="InterPro" id="IPR055170">
    <property type="entry name" value="GFO_IDH_MocA-like_dom"/>
</dbReference>
<comment type="similarity">
    <text evidence="1">Belongs to the Gfo/Idh/MocA family.</text>
</comment>
<proteinExistence type="inferred from homology"/>
<evidence type="ECO:0000313" key="6">
    <source>
        <dbReference type="Proteomes" id="UP000239181"/>
    </source>
</evidence>
<gene>
    <name evidence="5" type="ORF">CQW29_01155</name>
</gene>
<dbReference type="PANTHER" id="PTHR22604:SF105">
    <property type="entry name" value="TRANS-1,2-DIHYDROBENZENE-1,2-DIOL DEHYDROGENASE"/>
    <property type="match status" value="1"/>
</dbReference>
<dbReference type="GO" id="GO:0016491">
    <property type="term" value="F:oxidoreductase activity"/>
    <property type="evidence" value="ECO:0007669"/>
    <property type="project" value="UniProtKB-KW"/>
</dbReference>
<dbReference type="GO" id="GO:0000166">
    <property type="term" value="F:nucleotide binding"/>
    <property type="evidence" value="ECO:0007669"/>
    <property type="project" value="InterPro"/>
</dbReference>
<feature type="domain" description="Gfo/Idh/MocA-like oxidoreductase N-terminal" evidence="3">
    <location>
        <begin position="15"/>
        <end position="121"/>
    </location>
</feature>
<dbReference type="InterPro" id="IPR000683">
    <property type="entry name" value="Gfo/Idh/MocA-like_OxRdtase_N"/>
</dbReference>
<dbReference type="Gene3D" id="3.40.50.720">
    <property type="entry name" value="NAD(P)-binding Rossmann-like Domain"/>
    <property type="match status" value="1"/>
</dbReference>
<evidence type="ECO:0000256" key="1">
    <source>
        <dbReference type="ARBA" id="ARBA00010928"/>
    </source>
</evidence>
<dbReference type="InterPro" id="IPR036291">
    <property type="entry name" value="NAD(P)-bd_dom_sf"/>
</dbReference>
<dbReference type="OrthoDB" id="9781031at2"/>
<name>A0A2S9IHL4_9GAMM</name>
<keyword evidence="2" id="KW-0560">Oxidoreductase</keyword>
<reference evidence="5 6" key="1">
    <citation type="submission" date="2017-10" db="EMBL/GenBank/DDBJ databases">
        <title>Draft genome of two endophytic bacteria isolated from 'guarana' Paullinia cupana (Mart.) Ducke.</title>
        <authorList>
            <person name="Siqueira K.A."/>
            <person name="Liotti R.G."/>
            <person name="Mendes T.A."/>
            <person name="Soares M.A."/>
        </authorList>
    </citation>
    <scope>NUCLEOTIDE SEQUENCE [LARGE SCALE GENOMIC DNA]</scope>
    <source>
        <strain evidence="5 6">342</strain>
    </source>
</reference>
<evidence type="ECO:0000313" key="5">
    <source>
        <dbReference type="EMBL" id="PRD17273.1"/>
    </source>
</evidence>
<comment type="caution">
    <text evidence="5">The sequence shown here is derived from an EMBL/GenBank/DDBJ whole genome shotgun (WGS) entry which is preliminary data.</text>
</comment>
<sequence>MMSNHNVTNVSNPVRWGVVSTANIACAKIIPAMLASEYCEVKAIASRSLEKAQAKADLFGIPQAYGSYEELLNDPDIEAIYVPLPNDQHIDMVLAAAAHGKHVLCEKPVALTASEAKRLRDIPANLLVAEAFMVRHHPQFDILRQQIRSGDHGRIQAAQILLSFMLDNPGDFRFDVKKGGGALYDLGCYTVMTARYLFERQPERVFCSMVRSAHNGTDETTHAILDFGQGQQATLTVSLKMAASQRVQVVCEKSLLDLSAPYVPGSGSPATLWVDSHTGLDDAAPQPQVLPVVEQYQCEVTNFSRTLRGELTPEFGVEDAIAQMQVMDALFASAESGQWVEVAK</sequence>
<protein>
    <submittedName>
        <fullName evidence="5">NAD-binding protein</fullName>
    </submittedName>
</protein>
<evidence type="ECO:0000259" key="3">
    <source>
        <dbReference type="Pfam" id="PF01408"/>
    </source>
</evidence>
<feature type="domain" description="GFO/IDH/MocA-like oxidoreductase" evidence="4">
    <location>
        <begin position="143"/>
        <end position="253"/>
    </location>
</feature>
<dbReference type="Pfam" id="PF01408">
    <property type="entry name" value="GFO_IDH_MocA"/>
    <property type="match status" value="1"/>
</dbReference>
<accession>A0A2S9IHL4</accession>
<dbReference type="SUPFAM" id="SSF55347">
    <property type="entry name" value="Glyceraldehyde-3-phosphate dehydrogenase-like, C-terminal domain"/>
    <property type="match status" value="1"/>
</dbReference>